<comment type="caution">
    <text evidence="2">The sequence shown here is derived from an EMBL/GenBank/DDBJ whole genome shotgun (WGS) entry which is preliminary data.</text>
</comment>
<reference evidence="2 3" key="1">
    <citation type="submission" date="2020-05" db="EMBL/GenBank/DDBJ databases">
        <title>Genome Sequencing of Type Strains.</title>
        <authorList>
            <person name="Lemaire J.F."/>
            <person name="Inderbitzin P."/>
            <person name="Gregorio O.A."/>
            <person name="Collins S.B."/>
            <person name="Wespe N."/>
            <person name="Knight-Connoni V."/>
        </authorList>
    </citation>
    <scope>NUCLEOTIDE SEQUENCE [LARGE SCALE GENOMIC DNA]</scope>
    <source>
        <strain evidence="2 3">DSM 20512</strain>
    </source>
</reference>
<dbReference type="EMBL" id="JABMCG010000097">
    <property type="protein sequence ID" value="NUU28077.1"/>
    <property type="molecule type" value="Genomic_DNA"/>
</dbReference>
<sequence>MSDELTVRRRTSVVLTPLALMILIGGCTQHPSTTATPTEEGRATKVDPETAQRKMTEIVDRTAAALGGEWVTTQGPDYVDSCTLPDGGEGANWVSLVTRTDEGGDLDHDAATVTGAWQSAGMTVERVADADGPVVVGRGGASTALIDLYAFPGKYTLEAESLCFPGSADEIEEQQSTGS</sequence>
<evidence type="ECO:0000256" key="1">
    <source>
        <dbReference type="SAM" id="MobiDB-lite"/>
    </source>
</evidence>
<evidence type="ECO:0000313" key="3">
    <source>
        <dbReference type="Proteomes" id="UP000539146"/>
    </source>
</evidence>
<protein>
    <recommendedName>
        <fullName evidence="4">Lipoprotein</fullName>
    </recommendedName>
</protein>
<evidence type="ECO:0008006" key="4">
    <source>
        <dbReference type="Google" id="ProtNLM"/>
    </source>
</evidence>
<evidence type="ECO:0000313" key="2">
    <source>
        <dbReference type="EMBL" id="NUU28077.1"/>
    </source>
</evidence>
<dbReference type="AlphaFoldDB" id="A0A850DRE3"/>
<gene>
    <name evidence="2" type="ORF">HP467_08115</name>
</gene>
<name>A0A850DRE3_9MICO</name>
<accession>A0A850DRE3</accession>
<dbReference type="Proteomes" id="UP000539146">
    <property type="component" value="Unassembled WGS sequence"/>
</dbReference>
<proteinExistence type="predicted"/>
<dbReference type="RefSeq" id="WP_175325872.1">
    <property type="nucleotide sequence ID" value="NZ_BAAAWP010000001.1"/>
</dbReference>
<organism evidence="2 3">
    <name type="scientific">Curtobacterium citreum</name>
    <dbReference type="NCBI Taxonomy" id="2036"/>
    <lineage>
        <taxon>Bacteria</taxon>
        <taxon>Bacillati</taxon>
        <taxon>Actinomycetota</taxon>
        <taxon>Actinomycetes</taxon>
        <taxon>Micrococcales</taxon>
        <taxon>Microbacteriaceae</taxon>
        <taxon>Curtobacterium</taxon>
    </lineage>
</organism>
<feature type="region of interest" description="Disordered" evidence="1">
    <location>
        <begin position="28"/>
        <end position="47"/>
    </location>
</feature>